<organism evidence="1">
    <name type="scientific">marine sediment metagenome</name>
    <dbReference type="NCBI Taxonomy" id="412755"/>
    <lineage>
        <taxon>unclassified sequences</taxon>
        <taxon>metagenomes</taxon>
        <taxon>ecological metagenomes</taxon>
    </lineage>
</organism>
<sequence length="202" mass="19734">KFTVTAASGDTLIAGNLTVSGTGPHAIGGAVDVQVGLFVQGAVGSGFIYGTRFAQDFTGVVDTSAAGLYISPTITEAASGAHPLICTLLLSEPAIVGAGATTTIASTLYIADAPTEGATNTALYVASGAVNFQDTLLVVDNVGIGAAVSASTFVASGAATTAKASLRAPHGSAPTSPVNGDMWTTTAGLYVRINGGTVGPLS</sequence>
<name>A0A0F9GME0_9ZZZZ</name>
<dbReference type="EMBL" id="LAZR01025851">
    <property type="protein sequence ID" value="KKL70600.1"/>
    <property type="molecule type" value="Genomic_DNA"/>
</dbReference>
<gene>
    <name evidence="1" type="ORF">LCGC14_2103250</name>
</gene>
<reference evidence="1" key="1">
    <citation type="journal article" date="2015" name="Nature">
        <title>Complex archaea that bridge the gap between prokaryotes and eukaryotes.</title>
        <authorList>
            <person name="Spang A."/>
            <person name="Saw J.H."/>
            <person name="Jorgensen S.L."/>
            <person name="Zaremba-Niedzwiedzka K."/>
            <person name="Martijn J."/>
            <person name="Lind A.E."/>
            <person name="van Eijk R."/>
            <person name="Schleper C."/>
            <person name="Guy L."/>
            <person name="Ettema T.J."/>
        </authorList>
    </citation>
    <scope>NUCLEOTIDE SEQUENCE</scope>
</reference>
<evidence type="ECO:0008006" key="2">
    <source>
        <dbReference type="Google" id="ProtNLM"/>
    </source>
</evidence>
<protein>
    <recommendedName>
        <fullName evidence="2">MBG domain-containing protein</fullName>
    </recommendedName>
</protein>
<evidence type="ECO:0000313" key="1">
    <source>
        <dbReference type="EMBL" id="KKL70600.1"/>
    </source>
</evidence>
<accession>A0A0F9GME0</accession>
<proteinExistence type="predicted"/>
<dbReference type="AlphaFoldDB" id="A0A0F9GME0"/>
<comment type="caution">
    <text evidence="1">The sequence shown here is derived from an EMBL/GenBank/DDBJ whole genome shotgun (WGS) entry which is preliminary data.</text>
</comment>
<feature type="non-terminal residue" evidence="1">
    <location>
        <position position="1"/>
    </location>
</feature>